<dbReference type="OrthoDB" id="5187599at2"/>
<comment type="catalytic activity">
    <reaction evidence="5">
        <text>diphosphate + H2O = 2 phosphate + H(+)</text>
        <dbReference type="Rhea" id="RHEA:24576"/>
        <dbReference type="ChEBI" id="CHEBI:15377"/>
        <dbReference type="ChEBI" id="CHEBI:15378"/>
        <dbReference type="ChEBI" id="CHEBI:33019"/>
        <dbReference type="ChEBI" id="CHEBI:43474"/>
        <dbReference type="EC" id="3.6.1.1"/>
    </reaction>
</comment>
<comment type="function">
    <text evidence="5">Catalyzes the hydrolysis of inorganic pyrophosphate (PPi) forming two phosphate ions.</text>
</comment>
<accession>A0A521F347</accession>
<dbReference type="InterPro" id="IPR036649">
    <property type="entry name" value="Pyrophosphatase_sf"/>
</dbReference>
<feature type="binding site" evidence="5">
    <location>
        <position position="41"/>
    </location>
    <ligand>
        <name>substrate</name>
    </ligand>
</feature>
<reference evidence="6 7" key="1">
    <citation type="submission" date="2017-05" db="EMBL/GenBank/DDBJ databases">
        <authorList>
            <person name="Varghese N."/>
            <person name="Submissions S."/>
        </authorList>
    </citation>
    <scope>NUCLEOTIDE SEQUENCE [LARGE SCALE GENOMIC DNA]</scope>
    <source>
        <strain evidence="6 7">DSM 21985</strain>
    </source>
</reference>
<evidence type="ECO:0000256" key="1">
    <source>
        <dbReference type="ARBA" id="ARBA00001946"/>
    </source>
</evidence>
<dbReference type="RefSeq" id="WP_142455551.1">
    <property type="nucleotide sequence ID" value="NZ_FXTP01000014.1"/>
</dbReference>
<comment type="cofactor">
    <cofactor evidence="1 5">
        <name>Mg(2+)</name>
        <dbReference type="ChEBI" id="CHEBI:18420"/>
    </cofactor>
</comment>
<feature type="binding site" evidence="5">
    <location>
        <position position="95"/>
    </location>
    <ligand>
        <name>Mg(2+)</name>
        <dbReference type="ChEBI" id="CHEBI:18420"/>
        <label>1</label>
    </ligand>
</feature>
<dbReference type="EMBL" id="FXTP01000014">
    <property type="protein sequence ID" value="SMO89930.1"/>
    <property type="molecule type" value="Genomic_DNA"/>
</dbReference>
<organism evidence="6 7">
    <name type="scientific">Gracilimonas mengyeensis</name>
    <dbReference type="NCBI Taxonomy" id="1302730"/>
    <lineage>
        <taxon>Bacteria</taxon>
        <taxon>Pseudomonadati</taxon>
        <taxon>Balneolota</taxon>
        <taxon>Balneolia</taxon>
        <taxon>Balneolales</taxon>
        <taxon>Balneolaceae</taxon>
        <taxon>Gracilimonas</taxon>
    </lineage>
</organism>
<feature type="binding site" evidence="5">
    <location>
        <position position="90"/>
    </location>
    <ligand>
        <name>Mg(2+)</name>
        <dbReference type="ChEBI" id="CHEBI:18420"/>
        <label>1</label>
    </ligand>
</feature>
<keyword evidence="4 5" id="KW-0460">Magnesium</keyword>
<dbReference type="Pfam" id="PF00719">
    <property type="entry name" value="Pyrophosphatase"/>
    <property type="match status" value="1"/>
</dbReference>
<dbReference type="GO" id="GO:0000287">
    <property type="term" value="F:magnesium ion binding"/>
    <property type="evidence" value="ECO:0007669"/>
    <property type="project" value="UniProtKB-UniRule"/>
</dbReference>
<feature type="binding site" evidence="5">
    <location>
        <position position="55"/>
    </location>
    <ligand>
        <name>substrate</name>
    </ligand>
</feature>
<dbReference type="SUPFAM" id="SSF50324">
    <property type="entry name" value="Inorganic pyrophosphatase"/>
    <property type="match status" value="1"/>
</dbReference>
<dbReference type="GO" id="GO:0004427">
    <property type="term" value="F:inorganic diphosphate phosphatase activity"/>
    <property type="evidence" value="ECO:0007669"/>
    <property type="project" value="UniProtKB-UniRule"/>
</dbReference>
<evidence type="ECO:0000256" key="3">
    <source>
        <dbReference type="ARBA" id="ARBA00022801"/>
    </source>
</evidence>
<dbReference type="PANTHER" id="PTHR10286">
    <property type="entry name" value="INORGANIC PYROPHOSPHATASE"/>
    <property type="match status" value="1"/>
</dbReference>
<evidence type="ECO:0000313" key="7">
    <source>
        <dbReference type="Proteomes" id="UP000317557"/>
    </source>
</evidence>
<evidence type="ECO:0000256" key="5">
    <source>
        <dbReference type="HAMAP-Rule" id="MF_00209"/>
    </source>
</evidence>
<dbReference type="EC" id="3.6.1.1" evidence="5"/>
<proteinExistence type="inferred from homology"/>
<protein>
    <recommendedName>
        <fullName evidence="5">Inorganic pyrophosphatase</fullName>
        <ecNumber evidence="5">3.6.1.1</ecNumber>
    </recommendedName>
    <alternativeName>
        <fullName evidence="5">Pyrophosphate phospho-hydrolase</fullName>
        <shortName evidence="5">PPase</shortName>
    </alternativeName>
</protein>
<gene>
    <name evidence="5" type="primary">ppa</name>
    <name evidence="6" type="ORF">SAMN06265219_114100</name>
</gene>
<dbReference type="CDD" id="cd00412">
    <property type="entry name" value="pyrophosphatase"/>
    <property type="match status" value="1"/>
</dbReference>
<keyword evidence="3 5" id="KW-0378">Hydrolase</keyword>
<evidence type="ECO:0000256" key="4">
    <source>
        <dbReference type="ARBA" id="ARBA00022842"/>
    </source>
</evidence>
<dbReference type="InterPro" id="IPR008162">
    <property type="entry name" value="Pyrophosphatase"/>
</dbReference>
<dbReference type="PROSITE" id="PS00387">
    <property type="entry name" value="PPASE"/>
    <property type="match status" value="1"/>
</dbReference>
<dbReference type="GO" id="GO:0006796">
    <property type="term" value="P:phosphate-containing compound metabolic process"/>
    <property type="evidence" value="ECO:0007669"/>
    <property type="project" value="InterPro"/>
</dbReference>
<keyword evidence="7" id="KW-1185">Reference proteome</keyword>
<feature type="binding site" evidence="5">
    <location>
        <position position="95"/>
    </location>
    <ligand>
        <name>Mg(2+)</name>
        <dbReference type="ChEBI" id="CHEBI:18420"/>
        <label>2</label>
    </ligand>
</feature>
<dbReference type="AlphaFoldDB" id="A0A521F347"/>
<evidence type="ECO:0000313" key="6">
    <source>
        <dbReference type="EMBL" id="SMO89930.1"/>
    </source>
</evidence>
<dbReference type="Proteomes" id="UP000317557">
    <property type="component" value="Unassembled WGS sequence"/>
</dbReference>
<feature type="binding site" evidence="5">
    <location>
        <position position="128"/>
    </location>
    <ligand>
        <name>Mg(2+)</name>
        <dbReference type="ChEBI" id="CHEBI:18420"/>
        <label>1</label>
    </ligand>
</feature>
<dbReference type="NCBIfam" id="NF001886">
    <property type="entry name" value="PRK00642.1"/>
    <property type="match status" value="1"/>
</dbReference>
<sequence>MNFPNPFFRWRPHPWHGLEVGEDHPQKVNAFIELTPFDTIKYEVDKKTGYMRVDRPQRSSSLPPSLYGFIPRTYCGDEVGALSNQEVKGDGDPLDICVLSERPIDRNEVILSARVIGGLHMVDHDEADDKIISVLDNDTYYSDIESINDLPPVLIERLRHYFGTYKLIPGKDTNDVYVEGIFDTDHAYKIIEASMRDYEMMFGE</sequence>
<feature type="binding site" evidence="5">
    <location>
        <position position="165"/>
    </location>
    <ligand>
        <name>substrate</name>
    </ligand>
</feature>
<keyword evidence="2 5" id="KW-0479">Metal-binding</keyword>
<keyword evidence="5" id="KW-0963">Cytoplasm</keyword>
<evidence type="ECO:0000256" key="2">
    <source>
        <dbReference type="ARBA" id="ARBA00022723"/>
    </source>
</evidence>
<dbReference type="GO" id="GO:0005737">
    <property type="term" value="C:cytoplasm"/>
    <property type="evidence" value="ECO:0007669"/>
    <property type="project" value="UniProtKB-SubCell"/>
</dbReference>
<comment type="similarity">
    <text evidence="5">Belongs to the PPase family.</text>
</comment>
<name>A0A521F347_9BACT</name>
<comment type="subunit">
    <text evidence="5">Homohexamer.</text>
</comment>
<dbReference type="Gene3D" id="3.90.80.10">
    <property type="entry name" value="Inorganic pyrophosphatase"/>
    <property type="match status" value="1"/>
</dbReference>
<dbReference type="HAMAP" id="MF_00209">
    <property type="entry name" value="Inorganic_PPase"/>
    <property type="match status" value="1"/>
</dbReference>
<feature type="binding site" evidence="5">
    <location>
        <position position="67"/>
    </location>
    <ligand>
        <name>substrate</name>
    </ligand>
</feature>
<comment type="subcellular location">
    <subcellularLocation>
        <location evidence="5">Cytoplasm</location>
    </subcellularLocation>
</comment>